<reference evidence="1" key="1">
    <citation type="journal article" date="2015" name="Nature">
        <title>Complex archaea that bridge the gap between prokaryotes and eukaryotes.</title>
        <authorList>
            <person name="Spang A."/>
            <person name="Saw J.H."/>
            <person name="Jorgensen S.L."/>
            <person name="Zaremba-Niedzwiedzka K."/>
            <person name="Martijn J."/>
            <person name="Lind A.E."/>
            <person name="van Eijk R."/>
            <person name="Schleper C."/>
            <person name="Guy L."/>
            <person name="Ettema T.J."/>
        </authorList>
    </citation>
    <scope>NUCLEOTIDE SEQUENCE</scope>
</reference>
<sequence length="235" mass="24787">MAIGTGAGFQLYNKEFIGGVVEVLAQSVDKFNEGSAGTIRLRSEMLEGSYAKEVFFDLIASLITRRDVTSTSVVTDLAMTSDEFVSVKVDRKVGPVGVTKDAFRKMGKDSRLMSFILGKQIATAKINDMLNTAIKSAVAAIRNVGATTTFDATSLDPSTATHGHLVNGLNLFGDRANDIKAFVCHSGVQSDLLISGMESGALMDTVAGVVINKGTIKTLGRPLIVTDSANLFSGG</sequence>
<organism evidence="1">
    <name type="scientific">marine sediment metagenome</name>
    <dbReference type="NCBI Taxonomy" id="412755"/>
    <lineage>
        <taxon>unclassified sequences</taxon>
        <taxon>metagenomes</taxon>
        <taxon>ecological metagenomes</taxon>
    </lineage>
</organism>
<comment type="caution">
    <text evidence="1">The sequence shown here is derived from an EMBL/GenBank/DDBJ whole genome shotgun (WGS) entry which is preliminary data.</text>
</comment>
<evidence type="ECO:0000313" key="1">
    <source>
        <dbReference type="EMBL" id="KKN12819.1"/>
    </source>
</evidence>
<dbReference type="InterPro" id="IPR045404">
    <property type="entry name" value="Gp13-like"/>
</dbReference>
<proteinExistence type="predicted"/>
<feature type="non-terminal residue" evidence="1">
    <location>
        <position position="235"/>
    </location>
</feature>
<name>A0A0F9N4C4_9ZZZZ</name>
<protein>
    <submittedName>
        <fullName evidence="1">Uncharacterized protein</fullName>
    </submittedName>
</protein>
<accession>A0A0F9N4C4</accession>
<dbReference type="Pfam" id="PF20036">
    <property type="entry name" value="Gp13-like"/>
    <property type="match status" value="1"/>
</dbReference>
<dbReference type="AlphaFoldDB" id="A0A0F9N4C4"/>
<gene>
    <name evidence="1" type="ORF">LCGC14_1012540</name>
</gene>
<dbReference type="EMBL" id="LAZR01003989">
    <property type="protein sequence ID" value="KKN12819.1"/>
    <property type="molecule type" value="Genomic_DNA"/>
</dbReference>